<proteinExistence type="inferred from homology"/>
<dbReference type="Gene3D" id="1.10.8.60">
    <property type="match status" value="2"/>
</dbReference>
<dbReference type="CDD" id="cd00009">
    <property type="entry name" value="AAA"/>
    <property type="match status" value="1"/>
</dbReference>
<evidence type="ECO:0000256" key="12">
    <source>
        <dbReference type="RuleBase" id="RU367045"/>
    </source>
</evidence>
<dbReference type="SUPFAM" id="SSF52540">
    <property type="entry name" value="P-loop containing nucleoside triphosphate hydrolases"/>
    <property type="match status" value="2"/>
</dbReference>
<dbReference type="Pfam" id="PF00004">
    <property type="entry name" value="AAA"/>
    <property type="match status" value="2"/>
</dbReference>
<dbReference type="GO" id="GO:0043001">
    <property type="term" value="P:Golgi to plasma membrane protein transport"/>
    <property type="evidence" value="ECO:0007669"/>
    <property type="project" value="TreeGrafter"/>
</dbReference>
<evidence type="ECO:0000256" key="8">
    <source>
        <dbReference type="ARBA" id="ARBA00022892"/>
    </source>
</evidence>
<keyword evidence="4 12" id="KW-0963">Cytoplasm</keyword>
<evidence type="ECO:0000256" key="1">
    <source>
        <dbReference type="ARBA" id="ARBA00004496"/>
    </source>
</evidence>
<evidence type="ECO:0000256" key="10">
    <source>
        <dbReference type="ARBA" id="ARBA00056429"/>
    </source>
</evidence>
<keyword evidence="5" id="KW-0677">Repeat</keyword>
<organism evidence="15 16">
    <name type="scientific">Umbelopsis ramanniana AG</name>
    <dbReference type="NCBI Taxonomy" id="1314678"/>
    <lineage>
        <taxon>Eukaryota</taxon>
        <taxon>Fungi</taxon>
        <taxon>Fungi incertae sedis</taxon>
        <taxon>Mucoromycota</taxon>
        <taxon>Mucoromycotina</taxon>
        <taxon>Umbelopsidomycetes</taxon>
        <taxon>Umbelopsidales</taxon>
        <taxon>Umbelopsidaceae</taxon>
        <taxon>Umbelopsis</taxon>
    </lineage>
</organism>
<evidence type="ECO:0000256" key="4">
    <source>
        <dbReference type="ARBA" id="ARBA00022490"/>
    </source>
</evidence>
<keyword evidence="6 12" id="KW-0547">Nucleotide-binding</keyword>
<sequence>MNDPYRTQSPYGGTNRGQSPPGYQSSPQRQQKAVMKVGQCPNPDAALSNYLFVAPGQFDPKEHYLLVNDQYVFTLVADETLPKGIIGTNLMHRRWAQFSLKQDVYVRPYDPFQAGYDIYLSAMQIEVGFFKKSSQVDTEMNAEDMAQVFSNLFKNQIFSYGQLIAFEFNGVTLACRVTGLEVVELSALKKGFRGEVDAKNDEFQTAAERGVLVPQTTIQFNRDPDSPIRIKDNKRLQRAKPLIRTDFKFEDMGIGGLDSEFSAIFRRAFASRIFPPAIIDKLGIQHVKGIILYGPPGTGKTLMARQIGKMLNAKEPKIVSGPEILSKMVGESEQNVRKLFVDAEKEFKEKGEESSLHIIICDEIDAICKQRGSRNDGTGVGDSIVNQFLAKMDGVEQLNNILMIGMTNRLDMLDDALLRPGRFEVHMEIGLPDDAGREQIWKIHTAKMRENNILDPAVHLNEMAGMTKNYTGAEIAGVVKAASSYAFSRHIKVGSVAGVAPDVEDMTIQLEDFKAALDEVPPAFGVSENELQQCVQNHVLNFDDGVETILTDGNLFVEQVRNSTRTQVVSILLHGAANSGKTALAATIAMKSQFPFIKLISPEAMIGFSESNKINHINKIFNDAYKSPLSVIVLDNIERIMEWIDIGPRFSNGVLQALLVLLKRKPPKDRRLLIIATTSQRGMLSSMQLDDAFDSEFKVPMISRVETVGFVLEQLNMFSDEEREYALQRLHKKNLDGRFEIGIKKLLMIVEVASQSTNKVEKFVQAISATQVPGLGADNAAFQRYT</sequence>
<comment type="similarity">
    <text evidence="2 12">Belongs to the AAA ATPase family.</text>
</comment>
<comment type="subcellular location">
    <subcellularLocation>
        <location evidence="1 12">Cytoplasm</location>
    </subcellularLocation>
</comment>
<dbReference type="InterPro" id="IPR039812">
    <property type="entry name" value="Vesicle-fus_ATPase"/>
</dbReference>
<dbReference type="InterPro" id="IPR041569">
    <property type="entry name" value="AAA_lid_3"/>
</dbReference>
<evidence type="ECO:0000259" key="14">
    <source>
        <dbReference type="SMART" id="SM00382"/>
    </source>
</evidence>
<evidence type="ECO:0000256" key="6">
    <source>
        <dbReference type="ARBA" id="ARBA00022741"/>
    </source>
</evidence>
<evidence type="ECO:0000256" key="11">
    <source>
        <dbReference type="ARBA" id="ARBA00068637"/>
    </source>
</evidence>
<comment type="caution">
    <text evidence="15">The sequence shown here is derived from an EMBL/GenBank/DDBJ whole genome shotgun (WGS) entry which is preliminary data.</text>
</comment>
<dbReference type="SMART" id="SM00382">
    <property type="entry name" value="AAA"/>
    <property type="match status" value="2"/>
</dbReference>
<feature type="compositionally biased region" description="Polar residues" evidence="13">
    <location>
        <begin position="1"/>
        <end position="31"/>
    </location>
</feature>
<feature type="domain" description="AAA+ ATPase" evidence="14">
    <location>
        <begin position="286"/>
        <end position="433"/>
    </location>
</feature>
<dbReference type="GO" id="GO:0006891">
    <property type="term" value="P:intra-Golgi vesicle-mediated transport"/>
    <property type="evidence" value="ECO:0007669"/>
    <property type="project" value="TreeGrafter"/>
</dbReference>
<dbReference type="GO" id="GO:0016887">
    <property type="term" value="F:ATP hydrolysis activity"/>
    <property type="evidence" value="ECO:0007669"/>
    <property type="project" value="InterPro"/>
</dbReference>
<feature type="region of interest" description="Disordered" evidence="13">
    <location>
        <begin position="1"/>
        <end position="32"/>
    </location>
</feature>
<evidence type="ECO:0000313" key="16">
    <source>
        <dbReference type="Proteomes" id="UP001206595"/>
    </source>
</evidence>
<accession>A0AAD5HAD9</accession>
<keyword evidence="12" id="KW-0378">Hydrolase</keyword>
<dbReference type="Pfam" id="PF17862">
    <property type="entry name" value="AAA_lid_3"/>
    <property type="match status" value="1"/>
</dbReference>
<dbReference type="AlphaFoldDB" id="A0AAD5HAD9"/>
<keyword evidence="16" id="KW-1185">Reference proteome</keyword>
<reference evidence="15" key="2">
    <citation type="journal article" date="2022" name="Proc. Natl. Acad. Sci. U.S.A.">
        <title>Diploid-dominant life cycles characterize the early evolution of Fungi.</title>
        <authorList>
            <person name="Amses K.R."/>
            <person name="Simmons D.R."/>
            <person name="Longcore J.E."/>
            <person name="Mondo S.J."/>
            <person name="Seto K."/>
            <person name="Jeronimo G.H."/>
            <person name="Bonds A.E."/>
            <person name="Quandt C.A."/>
            <person name="Davis W.J."/>
            <person name="Chang Y."/>
            <person name="Federici B.A."/>
            <person name="Kuo A."/>
            <person name="LaButti K."/>
            <person name="Pangilinan J."/>
            <person name="Andreopoulos W."/>
            <person name="Tritt A."/>
            <person name="Riley R."/>
            <person name="Hundley H."/>
            <person name="Johnson J."/>
            <person name="Lipzen A."/>
            <person name="Barry K."/>
            <person name="Lang B.F."/>
            <person name="Cuomo C.A."/>
            <person name="Buchler N.E."/>
            <person name="Grigoriev I.V."/>
            <person name="Spatafora J.W."/>
            <person name="Stajich J.E."/>
            <person name="James T.Y."/>
        </authorList>
    </citation>
    <scope>NUCLEOTIDE SEQUENCE</scope>
    <source>
        <strain evidence="15">AG</strain>
    </source>
</reference>
<evidence type="ECO:0000256" key="5">
    <source>
        <dbReference type="ARBA" id="ARBA00022737"/>
    </source>
</evidence>
<dbReference type="RefSeq" id="XP_051441994.1">
    <property type="nucleotide sequence ID" value="XM_051591105.1"/>
</dbReference>
<dbReference type="GO" id="GO:0005795">
    <property type="term" value="C:Golgi stack"/>
    <property type="evidence" value="ECO:0007669"/>
    <property type="project" value="TreeGrafter"/>
</dbReference>
<evidence type="ECO:0000256" key="3">
    <source>
        <dbReference type="ARBA" id="ARBA00022448"/>
    </source>
</evidence>
<dbReference type="InterPro" id="IPR029067">
    <property type="entry name" value="CDC48_domain_2-like_sf"/>
</dbReference>
<comment type="function">
    <text evidence="10 12">Required for vesicle-mediated transport. Catalyzes the fusion of transport vesicles within the Golgi cisternae. Is also required for transport from the endoplasmic reticulum to the Golgi stack. Seems to function as a fusion protein required for the delivery of cargo proteins to all compartments of the Golgi stack independent of vesicle origin.</text>
</comment>
<dbReference type="SUPFAM" id="SSF50692">
    <property type="entry name" value="ADC-like"/>
    <property type="match status" value="1"/>
</dbReference>
<dbReference type="InterPro" id="IPR003960">
    <property type="entry name" value="ATPase_AAA_CS"/>
</dbReference>
<name>A0AAD5HAD9_UMBRA</name>
<keyword evidence="9 12" id="KW-0653">Protein transport</keyword>
<dbReference type="Gene3D" id="3.40.50.300">
    <property type="entry name" value="P-loop containing nucleotide triphosphate hydrolases"/>
    <property type="match status" value="2"/>
</dbReference>
<dbReference type="InterPro" id="IPR027417">
    <property type="entry name" value="P-loop_NTPase"/>
</dbReference>
<dbReference type="InterPro" id="IPR054419">
    <property type="entry name" value="NSF_ATPase_lid"/>
</dbReference>
<reference evidence="15" key="1">
    <citation type="submission" date="2021-06" db="EMBL/GenBank/DDBJ databases">
        <authorList>
            <consortium name="DOE Joint Genome Institute"/>
            <person name="Mondo S.J."/>
            <person name="Amses K.R."/>
            <person name="Simmons D.R."/>
            <person name="Longcore J.E."/>
            <person name="Seto K."/>
            <person name="Alves G.H."/>
            <person name="Bonds A.E."/>
            <person name="Quandt C.A."/>
            <person name="Davis W.J."/>
            <person name="Chang Y."/>
            <person name="Letcher P.M."/>
            <person name="Powell M.J."/>
            <person name="Kuo A."/>
            <person name="Labutti K."/>
            <person name="Pangilinan J."/>
            <person name="Andreopoulos W."/>
            <person name="Tritt A."/>
            <person name="Riley R."/>
            <person name="Hundley H."/>
            <person name="Johnson J."/>
            <person name="Lipzen A."/>
            <person name="Barry K."/>
            <person name="Berbee M.L."/>
            <person name="Buchler N.E."/>
            <person name="Grigoriev I.V."/>
            <person name="Spatafora J.W."/>
            <person name="Stajich J.E."/>
            <person name="James T.Y."/>
        </authorList>
    </citation>
    <scope>NUCLEOTIDE SEQUENCE</scope>
    <source>
        <strain evidence="15">AG</strain>
    </source>
</reference>
<keyword evidence="7 12" id="KW-0067">ATP-binding</keyword>
<dbReference type="PROSITE" id="PS00674">
    <property type="entry name" value="AAA"/>
    <property type="match status" value="1"/>
</dbReference>
<dbReference type="GO" id="GO:0005524">
    <property type="term" value="F:ATP binding"/>
    <property type="evidence" value="ECO:0007669"/>
    <property type="project" value="UniProtKB-UniRule"/>
</dbReference>
<evidence type="ECO:0000256" key="13">
    <source>
        <dbReference type="SAM" id="MobiDB-lite"/>
    </source>
</evidence>
<dbReference type="Proteomes" id="UP001206595">
    <property type="component" value="Unassembled WGS sequence"/>
</dbReference>
<feature type="domain" description="AAA+ ATPase" evidence="14">
    <location>
        <begin position="567"/>
        <end position="703"/>
    </location>
</feature>
<dbReference type="SUPFAM" id="SSF54585">
    <property type="entry name" value="Cdc48 domain 2-like"/>
    <property type="match status" value="1"/>
</dbReference>
<dbReference type="InterPro" id="IPR003593">
    <property type="entry name" value="AAA+_ATPase"/>
</dbReference>
<evidence type="ECO:0000256" key="2">
    <source>
        <dbReference type="ARBA" id="ARBA00006914"/>
    </source>
</evidence>
<dbReference type="PANTHER" id="PTHR23078">
    <property type="entry name" value="VESICULAR-FUSION PROTEIN NSF"/>
    <property type="match status" value="1"/>
</dbReference>
<dbReference type="FunFam" id="3.40.50.300:FF:000187">
    <property type="entry name" value="Vesicular-fusion ATPase SEC18"/>
    <property type="match status" value="1"/>
</dbReference>
<dbReference type="InterPro" id="IPR003959">
    <property type="entry name" value="ATPase_AAA_core"/>
</dbReference>
<evidence type="ECO:0000313" key="15">
    <source>
        <dbReference type="EMBL" id="KAI8576990.1"/>
    </source>
</evidence>
<dbReference type="Gene3D" id="2.40.40.20">
    <property type="match status" value="1"/>
</dbReference>
<dbReference type="FunFam" id="2.40.40.20:FF:000012">
    <property type="entry name" value="Vesicle-fusing ATPase protein"/>
    <property type="match status" value="1"/>
</dbReference>
<evidence type="ECO:0000256" key="7">
    <source>
        <dbReference type="ARBA" id="ARBA00022840"/>
    </source>
</evidence>
<gene>
    <name evidence="15" type="ORF">K450DRAFT_253834</name>
</gene>
<dbReference type="Gene3D" id="3.10.330.10">
    <property type="match status" value="1"/>
</dbReference>
<dbReference type="FunFam" id="1.10.8.60:FF:000026">
    <property type="entry name" value="vesicle-fusing ATPase isoform X1"/>
    <property type="match status" value="1"/>
</dbReference>
<dbReference type="FunFam" id="3.40.50.300:FF:000166">
    <property type="entry name" value="vesicle-fusing ATPase isoform X1"/>
    <property type="match status" value="1"/>
</dbReference>
<keyword evidence="3 12" id="KW-0813">Transport</keyword>
<protein>
    <recommendedName>
        <fullName evidence="11 12">Vesicular-fusion protein SEC18</fullName>
    </recommendedName>
</protein>
<dbReference type="Pfam" id="PF21964">
    <property type="entry name" value="NSF_ATPase_lid"/>
    <property type="match status" value="1"/>
</dbReference>
<dbReference type="GeneID" id="75916448"/>
<dbReference type="GO" id="GO:0035494">
    <property type="term" value="P:SNARE complex disassembly"/>
    <property type="evidence" value="ECO:0007669"/>
    <property type="project" value="InterPro"/>
</dbReference>
<dbReference type="InterPro" id="IPR009010">
    <property type="entry name" value="Asp_de-COase-like_dom_sf"/>
</dbReference>
<evidence type="ECO:0000256" key="9">
    <source>
        <dbReference type="ARBA" id="ARBA00022927"/>
    </source>
</evidence>
<dbReference type="PANTHER" id="PTHR23078:SF3">
    <property type="entry name" value="VESICLE-FUSING ATPASE"/>
    <property type="match status" value="1"/>
</dbReference>
<keyword evidence="8 12" id="KW-0931">ER-Golgi transport</keyword>
<dbReference type="EMBL" id="MU620946">
    <property type="protein sequence ID" value="KAI8576990.1"/>
    <property type="molecule type" value="Genomic_DNA"/>
</dbReference>